<dbReference type="AlphaFoldDB" id="A0A9P3UJM5"/>
<evidence type="ECO:0000256" key="3">
    <source>
        <dbReference type="ARBA" id="ARBA00022833"/>
    </source>
</evidence>
<dbReference type="SUPFAM" id="SSF57850">
    <property type="entry name" value="RING/U-box"/>
    <property type="match status" value="1"/>
</dbReference>
<feature type="coiled-coil region" evidence="5">
    <location>
        <begin position="132"/>
        <end position="201"/>
    </location>
</feature>
<evidence type="ECO:0000256" key="4">
    <source>
        <dbReference type="PROSITE-ProRule" id="PRU00175"/>
    </source>
</evidence>
<organism evidence="8 9">
    <name type="scientific">Lyophyllum shimeji</name>
    <name type="common">Hon-shimeji</name>
    <name type="synonym">Tricholoma shimeji</name>
    <dbReference type="NCBI Taxonomy" id="47721"/>
    <lineage>
        <taxon>Eukaryota</taxon>
        <taxon>Fungi</taxon>
        <taxon>Dikarya</taxon>
        <taxon>Basidiomycota</taxon>
        <taxon>Agaricomycotina</taxon>
        <taxon>Agaricomycetes</taxon>
        <taxon>Agaricomycetidae</taxon>
        <taxon>Agaricales</taxon>
        <taxon>Tricholomatineae</taxon>
        <taxon>Lyophyllaceae</taxon>
        <taxon>Lyophyllum</taxon>
    </lineage>
</organism>
<dbReference type="InterPro" id="IPR017907">
    <property type="entry name" value="Znf_RING_CS"/>
</dbReference>
<dbReference type="InterPro" id="IPR013083">
    <property type="entry name" value="Znf_RING/FYVE/PHD"/>
</dbReference>
<keyword evidence="3" id="KW-0862">Zinc</keyword>
<feature type="region of interest" description="Disordered" evidence="6">
    <location>
        <begin position="262"/>
        <end position="308"/>
    </location>
</feature>
<name>A0A9P3UJM5_LYOSH</name>
<feature type="domain" description="RING-type" evidence="7">
    <location>
        <begin position="3"/>
        <end position="28"/>
    </location>
</feature>
<evidence type="ECO:0000256" key="2">
    <source>
        <dbReference type="ARBA" id="ARBA00022771"/>
    </source>
</evidence>
<dbReference type="PROSITE" id="PS00518">
    <property type="entry name" value="ZF_RING_1"/>
    <property type="match status" value="1"/>
</dbReference>
<gene>
    <name evidence="8" type="ORF">LshimejAT787_0211570</name>
</gene>
<dbReference type="GO" id="GO:0008270">
    <property type="term" value="F:zinc ion binding"/>
    <property type="evidence" value="ECO:0007669"/>
    <property type="project" value="UniProtKB-KW"/>
</dbReference>
<proteinExistence type="predicted"/>
<accession>A0A9P3UJM5</accession>
<evidence type="ECO:0000256" key="6">
    <source>
        <dbReference type="SAM" id="MobiDB-lite"/>
    </source>
</evidence>
<dbReference type="OrthoDB" id="8062037at2759"/>
<keyword evidence="5" id="KW-0175">Coiled coil</keyword>
<dbReference type="PROSITE" id="PS50089">
    <property type="entry name" value="ZF_RING_2"/>
    <property type="match status" value="1"/>
</dbReference>
<evidence type="ECO:0000313" key="9">
    <source>
        <dbReference type="Proteomes" id="UP001063166"/>
    </source>
</evidence>
<comment type="caution">
    <text evidence="8">The sequence shown here is derived from an EMBL/GenBank/DDBJ whole genome shotgun (WGS) entry which is preliminary data.</text>
</comment>
<sequence>MGCGHGFCQECLRRIPRRRNHVACPTCRFETGQEPQQIYITFAGPTESRRRSVPEIAGTMKADSLAAALDCAVRKIKKEAKAKAAEARLLSDAAERVAKRLGPVFAALEREQAANTAIIDENKTLKGRLNEMESIRSQAVDLKTQLRDQNRMLNAVLTSLENTQAERERLAQLVTKLQRSLDKKENKLRTAVDESESMRSQTVNLKNRLRDQNGELQTLMESTQTAKGVGKARYRASDRGSFSLNDKDKQIHVLEKWLRAFTKEGKQTEPAQARRSLQIERPPESVQNVDSRLATRRRSAVTQPTGKT</sequence>
<dbReference type="Pfam" id="PF00097">
    <property type="entry name" value="zf-C3HC4"/>
    <property type="match status" value="1"/>
</dbReference>
<evidence type="ECO:0000256" key="5">
    <source>
        <dbReference type="SAM" id="Coils"/>
    </source>
</evidence>
<keyword evidence="2 4" id="KW-0863">Zinc-finger</keyword>
<protein>
    <recommendedName>
        <fullName evidence="7">RING-type domain-containing protein</fullName>
    </recommendedName>
</protein>
<dbReference type="InterPro" id="IPR018957">
    <property type="entry name" value="Znf_C3HC4_RING-type"/>
</dbReference>
<dbReference type="Proteomes" id="UP001063166">
    <property type="component" value="Unassembled WGS sequence"/>
</dbReference>
<dbReference type="Gene3D" id="3.30.40.10">
    <property type="entry name" value="Zinc/RING finger domain, C3HC4 (zinc finger)"/>
    <property type="match status" value="1"/>
</dbReference>
<keyword evidence="9" id="KW-1185">Reference proteome</keyword>
<keyword evidence="1" id="KW-0479">Metal-binding</keyword>
<dbReference type="InterPro" id="IPR001841">
    <property type="entry name" value="Znf_RING"/>
</dbReference>
<evidence type="ECO:0000256" key="1">
    <source>
        <dbReference type="ARBA" id="ARBA00022723"/>
    </source>
</evidence>
<evidence type="ECO:0000313" key="8">
    <source>
        <dbReference type="EMBL" id="GLB35592.1"/>
    </source>
</evidence>
<dbReference type="EMBL" id="BRPK01000002">
    <property type="protein sequence ID" value="GLB35592.1"/>
    <property type="molecule type" value="Genomic_DNA"/>
</dbReference>
<evidence type="ECO:0000259" key="7">
    <source>
        <dbReference type="PROSITE" id="PS50089"/>
    </source>
</evidence>
<reference evidence="8" key="1">
    <citation type="submission" date="2022-07" db="EMBL/GenBank/DDBJ databases">
        <title>The genome of Lyophyllum shimeji provides insight into the initial evolution of ectomycorrhizal fungal genome.</title>
        <authorList>
            <person name="Kobayashi Y."/>
            <person name="Shibata T."/>
            <person name="Hirakawa H."/>
            <person name="Shigenobu S."/>
            <person name="Nishiyama T."/>
            <person name="Yamada A."/>
            <person name="Hasebe M."/>
            <person name="Kawaguchi M."/>
        </authorList>
    </citation>
    <scope>NUCLEOTIDE SEQUENCE</scope>
    <source>
        <strain evidence="8">AT787</strain>
    </source>
</reference>